<dbReference type="AlphaFoldDB" id="A0A1Y6H576"/>
<reference evidence="1 3" key="2">
    <citation type="submission" date="2017-05" db="EMBL/GenBank/DDBJ databases">
        <authorList>
            <person name="Blom J."/>
        </authorList>
    </citation>
    <scope>NUCLEOTIDE SEQUENCE [LARGE SCALE GENOMIC DNA]</scope>
    <source>
        <strain evidence="1">PD885</strain>
    </source>
</reference>
<evidence type="ECO:0000313" key="4">
    <source>
        <dbReference type="Proteomes" id="UP000195953"/>
    </source>
</evidence>
<reference evidence="2 4" key="1">
    <citation type="submission" date="2017-05" db="EMBL/GenBank/DDBJ databases">
        <authorList>
            <person name="Song R."/>
            <person name="Chenine A.L."/>
            <person name="Ruprecht R.M."/>
        </authorList>
    </citation>
    <scope>NUCLEOTIDE SEQUENCE [LARGE SCALE GENOMIC DNA]</scope>
    <source>
        <strain evidence="2">PD5205</strain>
    </source>
</reference>
<dbReference type="EMBL" id="LT853882">
    <property type="protein sequence ID" value="SMQ98497.1"/>
    <property type="molecule type" value="Genomic_DNA"/>
</dbReference>
<organism evidence="2 4">
    <name type="scientific">Xanthomonas fragariae</name>
    <dbReference type="NCBI Taxonomy" id="48664"/>
    <lineage>
        <taxon>Bacteria</taxon>
        <taxon>Pseudomonadati</taxon>
        <taxon>Pseudomonadota</taxon>
        <taxon>Gammaproteobacteria</taxon>
        <taxon>Lysobacterales</taxon>
        <taxon>Lysobacteraceae</taxon>
        <taxon>Xanthomonas</taxon>
    </lineage>
</organism>
<name>A0A1Y6H576_9XANT</name>
<protein>
    <submittedName>
        <fullName evidence="2">Uncharacterized protein</fullName>
    </submittedName>
</protein>
<evidence type="ECO:0000313" key="1">
    <source>
        <dbReference type="EMBL" id="SMQ98497.1"/>
    </source>
</evidence>
<proteinExistence type="predicted"/>
<evidence type="ECO:0000313" key="3">
    <source>
        <dbReference type="Proteomes" id="UP000195877"/>
    </source>
</evidence>
<dbReference type="EMBL" id="LT853885">
    <property type="protein sequence ID" value="SMR04039.1"/>
    <property type="molecule type" value="Genomic_DNA"/>
</dbReference>
<dbReference type="Proteomes" id="UP000195953">
    <property type="component" value="Chromosome 1"/>
</dbReference>
<accession>A0A1Y6H576</accession>
<gene>
    <name evidence="2" type="ORF">PD5205_02749</name>
    <name evidence="1" type="ORF">PD885_01246</name>
</gene>
<keyword evidence="3" id="KW-1185">Reference proteome</keyword>
<sequence length="29" mass="3211">MSVMRAAFAARDFIGHTIFSARNSLLLTI</sequence>
<dbReference type="Proteomes" id="UP000195877">
    <property type="component" value="Chromosome 1"/>
</dbReference>
<evidence type="ECO:0000313" key="2">
    <source>
        <dbReference type="EMBL" id="SMR04039.1"/>
    </source>
</evidence>